<dbReference type="InterPro" id="IPR029050">
    <property type="entry name" value="Immunoprotect_excell_Ig-like"/>
</dbReference>
<protein>
    <submittedName>
        <fullName evidence="4">Cobalamin biosynthesis protein CobT</fullName>
    </submittedName>
</protein>
<comment type="caution">
    <text evidence="4">The sequence shown here is derived from an EMBL/GenBank/DDBJ whole genome shotgun (WGS) entry which is preliminary data.</text>
</comment>
<evidence type="ECO:0000256" key="2">
    <source>
        <dbReference type="SAM" id="MobiDB-lite"/>
    </source>
</evidence>
<name>A0A7W7M3S2_9MICC</name>
<dbReference type="EMBL" id="JACHNA010000001">
    <property type="protein sequence ID" value="MBB4735960.1"/>
    <property type="molecule type" value="Genomic_DNA"/>
</dbReference>
<accession>A0A7W7M3S2</accession>
<organism evidence="4 5">
    <name type="scientific">Micrococcus cohnii</name>
    <dbReference type="NCBI Taxonomy" id="993416"/>
    <lineage>
        <taxon>Bacteria</taxon>
        <taxon>Bacillati</taxon>
        <taxon>Actinomycetota</taxon>
        <taxon>Actinomycetes</taxon>
        <taxon>Micrococcales</taxon>
        <taxon>Micrococcaceae</taxon>
        <taxon>Micrococcus</taxon>
    </lineage>
</organism>
<dbReference type="Proteomes" id="UP000540191">
    <property type="component" value="Unassembled WGS sequence"/>
</dbReference>
<dbReference type="PROSITE" id="PS51257">
    <property type="entry name" value="PROKAR_LIPOPROTEIN"/>
    <property type="match status" value="1"/>
</dbReference>
<feature type="chain" id="PRO_5039240192" evidence="3">
    <location>
        <begin position="24"/>
        <end position="211"/>
    </location>
</feature>
<proteinExistence type="predicted"/>
<dbReference type="RefSeq" id="WP_184241524.1">
    <property type="nucleotide sequence ID" value="NZ_JACHNA010000001.1"/>
</dbReference>
<dbReference type="AlphaFoldDB" id="A0A7W7M3S2"/>
<dbReference type="Gene3D" id="2.60.40.1240">
    <property type="match status" value="1"/>
</dbReference>
<feature type="region of interest" description="Disordered" evidence="2">
    <location>
        <begin position="24"/>
        <end position="114"/>
    </location>
</feature>
<evidence type="ECO:0000313" key="5">
    <source>
        <dbReference type="Proteomes" id="UP000540191"/>
    </source>
</evidence>
<keyword evidence="1 3" id="KW-0732">Signal</keyword>
<sequence length="211" mass="22622">MKKPLVWLAAPVLAVALSGCSQIQDTLSSGDSASESSEKSESTENSNESTEAESAADDAESEDSESEESESEEPRGLGDEVPGEFDGELAYGDAAVWEDGMEVTISEPEGYEPSEYVDLSGDGEPVAMEVTIKNGTDEPFQAHSLRTAASSGGQEAETIYDIENDIDLPSTDVRPGKEITYKIAYEVKDKGDVDLDLNPGFEYDTAYYSSK</sequence>
<feature type="signal peptide" evidence="3">
    <location>
        <begin position="1"/>
        <end position="23"/>
    </location>
</feature>
<evidence type="ECO:0000313" key="4">
    <source>
        <dbReference type="EMBL" id="MBB4735960.1"/>
    </source>
</evidence>
<gene>
    <name evidence="4" type="ORF">HDA30_001468</name>
</gene>
<evidence type="ECO:0000256" key="1">
    <source>
        <dbReference type="ARBA" id="ARBA00022729"/>
    </source>
</evidence>
<reference evidence="4 5" key="1">
    <citation type="submission" date="2020-08" db="EMBL/GenBank/DDBJ databases">
        <title>Sequencing the genomes of 1000 actinobacteria strains.</title>
        <authorList>
            <person name="Klenk H.-P."/>
        </authorList>
    </citation>
    <scope>NUCLEOTIDE SEQUENCE [LARGE SCALE GENOMIC DNA]</scope>
    <source>
        <strain evidence="4 5">DSM 23974</strain>
    </source>
</reference>
<keyword evidence="5" id="KW-1185">Reference proteome</keyword>
<feature type="compositionally biased region" description="Acidic residues" evidence="2">
    <location>
        <begin position="50"/>
        <end position="71"/>
    </location>
</feature>
<evidence type="ECO:0000256" key="3">
    <source>
        <dbReference type="SAM" id="SignalP"/>
    </source>
</evidence>